<accession>A0ABX5ASV8</accession>
<evidence type="ECO:0000256" key="2">
    <source>
        <dbReference type="ARBA" id="ARBA00022676"/>
    </source>
</evidence>
<dbReference type="Proteomes" id="UP000237755">
    <property type="component" value="Unassembled WGS sequence"/>
</dbReference>
<dbReference type="Pfam" id="PF00535">
    <property type="entry name" value="Glycos_transf_2"/>
    <property type="match status" value="1"/>
</dbReference>
<comment type="caution">
    <text evidence="5">The sequence shown here is derived from an EMBL/GenBank/DDBJ whole genome shotgun (WGS) entry which is preliminary data.</text>
</comment>
<dbReference type="InterPro" id="IPR001173">
    <property type="entry name" value="Glyco_trans_2-like"/>
</dbReference>
<evidence type="ECO:0000256" key="1">
    <source>
        <dbReference type="ARBA" id="ARBA00006739"/>
    </source>
</evidence>
<dbReference type="PANTHER" id="PTHR43685">
    <property type="entry name" value="GLYCOSYLTRANSFERASE"/>
    <property type="match status" value="1"/>
</dbReference>
<dbReference type="InterPro" id="IPR050834">
    <property type="entry name" value="Glycosyltransf_2"/>
</dbReference>
<name>A0ABX5ASV8_9MICO</name>
<dbReference type="RefSeq" id="WP_104476707.1">
    <property type="nucleotide sequence ID" value="NZ_MPZN01000056.1"/>
</dbReference>
<keyword evidence="2" id="KW-0328">Glycosyltransferase</keyword>
<evidence type="ECO:0000313" key="5">
    <source>
        <dbReference type="EMBL" id="PPL15759.1"/>
    </source>
</evidence>
<evidence type="ECO:0000259" key="4">
    <source>
        <dbReference type="Pfam" id="PF00535"/>
    </source>
</evidence>
<gene>
    <name evidence="5" type="ORF">GY24_13750</name>
</gene>
<dbReference type="EMBL" id="MPZN01000056">
    <property type="protein sequence ID" value="PPL15759.1"/>
    <property type="molecule type" value="Genomic_DNA"/>
</dbReference>
<dbReference type="PANTHER" id="PTHR43685:SF5">
    <property type="entry name" value="GLYCOSYLTRANSFERASE EPSE-RELATED"/>
    <property type="match status" value="1"/>
</dbReference>
<evidence type="ECO:0000256" key="3">
    <source>
        <dbReference type="ARBA" id="ARBA00022679"/>
    </source>
</evidence>
<dbReference type="SUPFAM" id="SSF53448">
    <property type="entry name" value="Nucleotide-diphospho-sugar transferases"/>
    <property type="match status" value="1"/>
</dbReference>
<proteinExistence type="inferred from homology"/>
<reference evidence="5 6" key="1">
    <citation type="journal article" date="2008" name="Int. J. Syst. Evol. Microbiol.">
        <title>Leifsonia pindariensis sp. nov., isolated from the Pindari glacier of the Indian Himalayas, and emended description of the genus Leifsonia.</title>
        <authorList>
            <person name="Reddy G.S."/>
            <person name="Prabagaran S.R."/>
            <person name="Shivaji S."/>
        </authorList>
    </citation>
    <scope>NUCLEOTIDE SEQUENCE [LARGE SCALE GENOMIC DNA]</scope>
    <source>
        <strain evidence="5 6">PON 10</strain>
    </source>
</reference>
<feature type="domain" description="Glycosyltransferase 2-like" evidence="4">
    <location>
        <begin position="26"/>
        <end position="134"/>
    </location>
</feature>
<comment type="similarity">
    <text evidence="1">Belongs to the glycosyltransferase 2 family.</text>
</comment>
<evidence type="ECO:0000313" key="6">
    <source>
        <dbReference type="Proteomes" id="UP000237755"/>
    </source>
</evidence>
<dbReference type="InterPro" id="IPR029044">
    <property type="entry name" value="Nucleotide-diphossugar_trans"/>
</dbReference>
<dbReference type="Gene3D" id="3.90.550.10">
    <property type="entry name" value="Spore Coat Polysaccharide Biosynthesis Protein SpsA, Chain A"/>
    <property type="match status" value="1"/>
</dbReference>
<organism evidence="5 6">
    <name type="scientific">Microterricola pindariensis</name>
    <dbReference type="NCBI Taxonomy" id="478010"/>
    <lineage>
        <taxon>Bacteria</taxon>
        <taxon>Bacillati</taxon>
        <taxon>Actinomycetota</taxon>
        <taxon>Actinomycetes</taxon>
        <taxon>Micrococcales</taxon>
        <taxon>Microbacteriaceae</taxon>
        <taxon>Microterricola</taxon>
    </lineage>
</organism>
<sequence length="310" mass="34597">MHAEDLEHVPRASIGLPFSDQNLKQFETAIRSILGQTERDWELILVADGATDACLALAQSLSDRRIRLIVHDERLGLAVRLNQIAELAAAPVLFRMDADDVMAPNRLEVQLAAFQQHPHVDVIGSRALLIDENDSVRGLFAEEGLPDKSSGYLRSNAFTHPTVAARTPWFRSNQYDSGLLRSQDKALWLTAHGHSRFLKLDEPVFYYRVDSRLSAKRQAHSSRYDRVLLRRYGPSVSGWPSSLAACAKSMLKQFLYAGILRSGGEEKLYRRKYVEVPADRLAAAQATLDAVKLMELPTSSVSVSGTERAE</sequence>
<protein>
    <recommendedName>
        <fullName evidence="4">Glycosyltransferase 2-like domain-containing protein</fullName>
    </recommendedName>
</protein>
<keyword evidence="6" id="KW-1185">Reference proteome</keyword>
<keyword evidence="3" id="KW-0808">Transferase</keyword>